<name>A0A381NI22_9ZZZZ</name>
<dbReference type="SMART" id="SM00698">
    <property type="entry name" value="MORN"/>
    <property type="match status" value="12"/>
</dbReference>
<keyword evidence="1" id="KW-0677">Repeat</keyword>
<dbReference type="PANTHER" id="PTHR43215">
    <property type="entry name" value="RADIAL SPOKE HEAD 1 HOMOLOG"/>
    <property type="match status" value="1"/>
</dbReference>
<gene>
    <name evidence="2" type="ORF">METZ01_LOCUS7090</name>
</gene>
<dbReference type="PANTHER" id="PTHR43215:SF14">
    <property type="entry name" value="RADIAL SPOKE HEAD 1 HOMOLOG"/>
    <property type="match status" value="1"/>
</dbReference>
<organism evidence="2">
    <name type="scientific">marine metagenome</name>
    <dbReference type="NCBI Taxonomy" id="408172"/>
    <lineage>
        <taxon>unclassified sequences</taxon>
        <taxon>metagenomes</taxon>
        <taxon>ecological metagenomes</taxon>
    </lineage>
</organism>
<proteinExistence type="predicted"/>
<sequence length="604" mass="67439">MRHLLVIICLLILTFPLLARETGVLYLKKVNGKLGWFESGDDKKHWKYEGEIKNGIAHGLGTLTWTDGNKYEGEFKHGKPSGQGTLILTSGNKYEGEFKHGKPSGQGTYTWSDGDKYEGEFKEGKKHGQGKYIKPEVRKFVGEYKKGLKYGLGTVTYGKGKWEGDKYVGEFKEGKKHGQGKYTYSNGDKYEGEYENGLKNGQGTITYGKGEFEGDKYEGEFKGNKFHGQGKYTYSNGDKYEGQYENGLKNGLGTYTWNNGNKYVGKYTNGEIDGQGTYAFKSGRKGIGEFRKAKPWNVVSYDKNGKIEDEWVEGIKLKKVVQGTGVLYLKKVNGKFGWFESGDENKHWKYVGEIKKGKPHGTGVLSHTFGKYSGEVRKGIMHGQGTYAYKSGRKRVGEFRKAKPWNVISYDKNGKIEDEWVEGIKLKKEEIAPIEEKEQTENISYKIGVRVLSGNTSGEPSTTNTSLSLIWENYGLGINQMSFKSTSSKNNVYEMNNSSLDLSYTLGLSYIIDWSATAGLGYVYEGKGAITSGSTAIKYETESVSGFGLFGLLGIEWEDLEGLIGLRYYSVDYTDFISTNTSEQLGVPLSISSAQLIFGLGYKF</sequence>
<dbReference type="EMBL" id="UINC01000377">
    <property type="protein sequence ID" value="SUZ54236.1"/>
    <property type="molecule type" value="Genomic_DNA"/>
</dbReference>
<evidence type="ECO:0000256" key="1">
    <source>
        <dbReference type="ARBA" id="ARBA00022737"/>
    </source>
</evidence>
<evidence type="ECO:0000313" key="2">
    <source>
        <dbReference type="EMBL" id="SUZ54236.1"/>
    </source>
</evidence>
<dbReference type="SUPFAM" id="SSF82185">
    <property type="entry name" value="Histone H3 K4-specific methyltransferase SET7/9 N-terminal domain"/>
    <property type="match status" value="4"/>
</dbReference>
<dbReference type="InterPro" id="IPR003409">
    <property type="entry name" value="MORN"/>
</dbReference>
<protein>
    <submittedName>
        <fullName evidence="2">Uncharacterized protein</fullName>
    </submittedName>
</protein>
<reference evidence="2" key="1">
    <citation type="submission" date="2018-05" db="EMBL/GenBank/DDBJ databases">
        <authorList>
            <person name="Lanie J.A."/>
            <person name="Ng W.-L."/>
            <person name="Kazmierczak K.M."/>
            <person name="Andrzejewski T.M."/>
            <person name="Davidsen T.M."/>
            <person name="Wayne K.J."/>
            <person name="Tettelin H."/>
            <person name="Glass J.I."/>
            <person name="Rusch D."/>
            <person name="Podicherti R."/>
            <person name="Tsui H.-C.T."/>
            <person name="Winkler M.E."/>
        </authorList>
    </citation>
    <scope>NUCLEOTIDE SEQUENCE</scope>
</reference>
<dbReference type="Pfam" id="PF02493">
    <property type="entry name" value="MORN"/>
    <property type="match status" value="11"/>
</dbReference>
<accession>A0A381NI22</accession>
<dbReference type="Gene3D" id="2.20.110.10">
    <property type="entry name" value="Histone H3 K4-specific methyltransferase SET7/9 N-terminal domain"/>
    <property type="match status" value="6"/>
</dbReference>
<dbReference type="AlphaFoldDB" id="A0A381NI22"/>